<evidence type="ECO:0000313" key="3">
    <source>
        <dbReference type="RefSeq" id="XP_011305536.1"/>
    </source>
</evidence>
<accession>A0A9R1U385</accession>
<dbReference type="RefSeq" id="XP_011305536.1">
    <property type="nucleotide sequence ID" value="XM_011307234.1"/>
</dbReference>
<keyword evidence="2" id="KW-1185">Reference proteome</keyword>
<dbReference type="GeneID" id="105268009"/>
<name>A0A9R1U385_9HYME</name>
<organism evidence="2 3">
    <name type="scientific">Fopius arisanus</name>
    <dbReference type="NCBI Taxonomy" id="64838"/>
    <lineage>
        <taxon>Eukaryota</taxon>
        <taxon>Metazoa</taxon>
        <taxon>Ecdysozoa</taxon>
        <taxon>Arthropoda</taxon>
        <taxon>Hexapoda</taxon>
        <taxon>Insecta</taxon>
        <taxon>Pterygota</taxon>
        <taxon>Neoptera</taxon>
        <taxon>Endopterygota</taxon>
        <taxon>Hymenoptera</taxon>
        <taxon>Apocrita</taxon>
        <taxon>Ichneumonoidea</taxon>
        <taxon>Braconidae</taxon>
        <taxon>Opiinae</taxon>
        <taxon>Fopius</taxon>
    </lineage>
</organism>
<dbReference type="Gene3D" id="3.90.70.120">
    <property type="match status" value="7"/>
</dbReference>
<feature type="compositionally biased region" description="Basic residues" evidence="1">
    <location>
        <begin position="1358"/>
        <end position="1377"/>
    </location>
</feature>
<dbReference type="KEGG" id="fas:105268009"/>
<protein>
    <submittedName>
        <fullName evidence="3">Uncharacterized protein</fullName>
    </submittedName>
</protein>
<evidence type="ECO:0000313" key="2">
    <source>
        <dbReference type="Proteomes" id="UP000694866"/>
    </source>
</evidence>
<dbReference type="Proteomes" id="UP000694866">
    <property type="component" value="Unplaced"/>
</dbReference>
<dbReference type="PANTHER" id="PTHR40552">
    <property type="entry name" value="AT05186P-RELATED"/>
    <property type="match status" value="1"/>
</dbReference>
<sequence>MENPGETVARRKSPTKTKWFNFRVLSPTSAILRGSYSMTDKHFKFQSRGKQGTATAVMAIVLGSICEAKMWTKSDVDGVLEAGDKLYRTSQTRNKIDPSTYMTTDMIYPEFFFKDYKCLISTESKNVYGNVFAESVGCPDFSDGLTRFFRTENCCVVTAQGASVGIWQSTNIGYFYFDGAPCSGSGDRCSDGVACLIHFKSLEPLRDLFLRNLNRRQDSRYCIDKIAILRVTRINRWPAFSPKSPEPVRRSEKAIDCTEALSKPDKPLSIVINKEPVVITLSNYSLDRKFAAIPLINQNAFDTGYPYKDLEVNIPSTFKALSKGISVLHGWTHESSEMYKGKGAQNVANCLMAIAMKALNDPRAWLRETLDQVLTLGDALHAETKLAKPNLKSLTAADFNETRVKIEGKRMFVSVDLMTAVGTLNSKSPSVLNLKQALEEFFAEHTEGVLETSSVAVAVWTLGDGYFYSFDPRECDIAGVRVVEEKKSGKGGKEGKDVATVKVKGKCCVLRFSDVDDLVGHFLGNVSPLKKNDRFTLRHVSVVEELPGVRPWFEFKPEEAGRTWVLRGTLTSDSEELEEAKATGMALPVAVLITASEIPPHVWTPETVDDVLQEGNEYFAWCIPPEREDDRDLTLERLKKVLFVKGRRVQVKVEDSVLVQKLQLESLLEDNLVEGISEFFRTKQFGILQLGDVLVPVWRFEEELKDKTKVMGYYCFNLTSDNAGDLEETAAGRVIRAVNPAEIARVIAARIDPDAEGTEFFIHGFEVLGIGEILSPEDLENEMKAPIMPELNSYREVDDGACINGSFDQADVTIFKQKTRDKQQAANALTALAMRQFYNPHLWYQEVVDDILKLGDQLTFVNLGNLEVGEEEEGGEEMIRRDYLRPSEIEDTFSIGVNKFSLNLEEEKMKSPPSELPQVLEEFFNENSMGIVRQGRVMLPIWQEGDVFFTMDPRSRQDDPKSTASVSWFLSIPSLSSSLLQSIQNPNEELLIDGVELENEFASRIAEETDAVTEDQWHGFLKKREDLWELSGPLSITDEKFPEDMRGKQTPGIAVVATIFSKIYEPQHWTPEIIEEVVVTGNKLYEKSAARLGEGENPGVNDIITEFFLSNRRINLMISDCVQAGAIFKGDPKVPDLASGVEKFFQDHQCGVLTLQNSTHIPLWKYKEYFYYLLPLNNVSVLRFTSPESLSSHLVEMFPEGDFEISGVEVVDWNKLPPWKHDPSVAVRPKNLPPLNAFKPLEGDARAILSGSTHQGSEIFPWGIRDKQTSANCVVALGMGVIKDPITWTKKILDEILVVGTSLHEESVKFGGREGRLRAEEVVRIFHIGKNVLTADVEVETVKGQVALPPPEPEVKGKGKAKKKPPKPKKKKGKQKRAPPPPPPVIFLEEGLGKFFEGNRAGVLTTGNYSVALWRDQGVFFMFDPRSRDNRGLVADSGTACVMWFACLEPLYDVILANLEGEEKFGLYRINRVIVRRNLIEGLPAPAFDCSMTPGLLGSENIASREFNPLDEEVSVLLGNISMFQRGLHSRGFQSTAIAVVAIVMAGLHVPSTWTPAIVDSIVRAGDELHRDSERSARAGARCLSPSELLTCFVVGDTKARVSIHQHTAAGIVQVQDLTEALGLFFRHHCTGILHTPNFAVAVMQHCGKFYLVDAAVRNSQGRPDYSGGACVIRCERIVRIARAFVSNCNYKVPSVYTLNAVDILDLKFLASEQSCASGC</sequence>
<dbReference type="PANTHER" id="PTHR40552:SF6">
    <property type="entry name" value="FI09606P-RELATED"/>
    <property type="match status" value="1"/>
</dbReference>
<evidence type="ECO:0000256" key="1">
    <source>
        <dbReference type="SAM" id="MobiDB-lite"/>
    </source>
</evidence>
<gene>
    <name evidence="3" type="primary">LOC105268009</name>
</gene>
<dbReference type="OrthoDB" id="7916681at2759"/>
<proteinExistence type="predicted"/>
<feature type="region of interest" description="Disordered" evidence="1">
    <location>
        <begin position="1347"/>
        <end position="1383"/>
    </location>
</feature>
<reference evidence="3" key="1">
    <citation type="submission" date="2025-08" db="UniProtKB">
        <authorList>
            <consortium name="RefSeq"/>
        </authorList>
    </citation>
    <scope>IDENTIFICATION</scope>
    <source>
        <strain evidence="3">USDA-PBARC FA_bdor</strain>
        <tissue evidence="3">Whole organism</tissue>
    </source>
</reference>